<dbReference type="SMART" id="SM00382">
    <property type="entry name" value="AAA"/>
    <property type="match status" value="1"/>
</dbReference>
<dbReference type="SUPFAM" id="SSF52540">
    <property type="entry name" value="P-loop containing nucleoside triphosphate hydrolases"/>
    <property type="match status" value="1"/>
</dbReference>
<dbReference type="InterPro" id="IPR003593">
    <property type="entry name" value="AAA+_ATPase"/>
</dbReference>
<feature type="compositionally biased region" description="Low complexity" evidence="2">
    <location>
        <begin position="567"/>
        <end position="579"/>
    </location>
</feature>
<evidence type="ECO:0000256" key="1">
    <source>
        <dbReference type="ARBA" id="ARBA00007448"/>
    </source>
</evidence>
<feature type="region of interest" description="Disordered" evidence="2">
    <location>
        <begin position="567"/>
        <end position="589"/>
    </location>
</feature>
<dbReference type="EnsemblPlants" id="KQK88339">
    <property type="protein sequence ID" value="KQK88339"/>
    <property type="gene ID" value="SETIT_034647mg"/>
</dbReference>
<dbReference type="Gene3D" id="3.40.50.300">
    <property type="entry name" value="P-loop containing nucleotide triphosphate hydrolases"/>
    <property type="match status" value="1"/>
</dbReference>
<dbReference type="InterPro" id="IPR027417">
    <property type="entry name" value="P-loop_NTPase"/>
</dbReference>
<sequence>MPVLEIDGKRRSNLLARRHVAARELVNHLFESRPVPLLCAVSGRGARSSLKTPPLQHSDLLPTSPLPLFVFRLVSSALRNRRTDATGSKASLPTARGGRGSSRKKKYGGRGAGSAMALDGGGGIWGGVIGALAYGVLAVAALRLVLSYKSAAHALRRAWRWADEWAQAYQYYEVPRLAGDDAENPLFRKAAAYVASLPSLEDADAACVLSSAAKSNEFALQLGPGHAARDAFLGARLAWTNAGDGRLVLRVRRHDRTRVLRPYLQHVESVADEMEARRRELRLYANTGGAPRWASAPFTHPATLDTVAMDPELKARVRADLEGFLKGRAYYHRLGRVWRRSYLLYGAPGTGKSTFAAAMARFLGYDVYDIDLSRGGCDDDPRALLLDTAPRSLILVEDLDRYLRGGDGETAAARTARVLGFMDGLSSCCGEERVMVFTMSGGKDGVDPAVLRPGRLDVHIHFTMCDFEGFKALASNYLGLKDHKLYPQVEEGFHAGARLSPAELGEIMIANRGSPSRALRTVISALQHVAPAPAPPPAQPQRAGTTARPPRLTSRWSGHLDYASAAASEASAASQSSPRAGGGGGFAKDAPIREFKKLYGLIKYRSRKEAGVVPVDDNAASPNGRGSEASSDKDRAGD</sequence>
<dbReference type="PANTHER" id="PTHR23070">
    <property type="entry name" value="BCS1 AAA-TYPE ATPASE"/>
    <property type="match status" value="1"/>
</dbReference>
<evidence type="ECO:0000313" key="6">
    <source>
        <dbReference type="Proteomes" id="UP000004995"/>
    </source>
</evidence>
<reference evidence="6" key="1">
    <citation type="journal article" date="2012" name="Nat. Biotechnol.">
        <title>Reference genome sequence of the model plant Setaria.</title>
        <authorList>
            <person name="Bennetzen J.L."/>
            <person name="Schmutz J."/>
            <person name="Wang H."/>
            <person name="Percifield R."/>
            <person name="Hawkins J."/>
            <person name="Pontaroli A.C."/>
            <person name="Estep M."/>
            <person name="Feng L."/>
            <person name="Vaughn J.N."/>
            <person name="Grimwood J."/>
            <person name="Jenkins J."/>
            <person name="Barry K."/>
            <person name="Lindquist E."/>
            <person name="Hellsten U."/>
            <person name="Deshpande S."/>
            <person name="Wang X."/>
            <person name="Wu X."/>
            <person name="Mitros T."/>
            <person name="Triplett J."/>
            <person name="Yang X."/>
            <person name="Ye C.Y."/>
            <person name="Mauro-Herrera M."/>
            <person name="Wang L."/>
            <person name="Li P."/>
            <person name="Sharma M."/>
            <person name="Sharma R."/>
            <person name="Ronald P.C."/>
            <person name="Panaud O."/>
            <person name="Kellogg E.A."/>
            <person name="Brutnell T.P."/>
            <person name="Doust A.N."/>
            <person name="Tuskan G.A."/>
            <person name="Rokhsar D."/>
            <person name="Devos K.M."/>
        </authorList>
    </citation>
    <scope>NUCLEOTIDE SEQUENCE [LARGE SCALE GENOMIC DNA]</scope>
    <source>
        <strain evidence="6">cv. Yugu1</strain>
    </source>
</reference>
<dbReference type="HOGENOM" id="CLU_010189_0_4_1"/>
<dbReference type="Gramene" id="KQK88339">
    <property type="protein sequence ID" value="KQK88339"/>
    <property type="gene ID" value="SETIT_034647mg"/>
</dbReference>
<feature type="region of interest" description="Disordered" evidence="2">
    <location>
        <begin position="84"/>
        <end position="110"/>
    </location>
</feature>
<dbReference type="AlphaFoldDB" id="K4A6Z1"/>
<dbReference type="GO" id="GO:0016887">
    <property type="term" value="F:ATP hydrolysis activity"/>
    <property type="evidence" value="ECO:0007669"/>
    <property type="project" value="InterPro"/>
</dbReference>
<feature type="region of interest" description="Disordered" evidence="2">
    <location>
        <begin position="530"/>
        <end position="555"/>
    </location>
</feature>
<reference evidence="5" key="2">
    <citation type="submission" date="2018-08" db="UniProtKB">
        <authorList>
            <consortium name="EnsemblPlants"/>
        </authorList>
    </citation>
    <scope>IDENTIFICATION</scope>
    <source>
        <strain evidence="5">Yugu1</strain>
    </source>
</reference>
<accession>K4A6Z1</accession>
<evidence type="ECO:0000256" key="2">
    <source>
        <dbReference type="SAM" id="MobiDB-lite"/>
    </source>
</evidence>
<dbReference type="InParanoid" id="K4A6Z1"/>
<feature type="region of interest" description="Disordered" evidence="2">
    <location>
        <begin position="610"/>
        <end position="638"/>
    </location>
</feature>
<dbReference type="InterPro" id="IPR058017">
    <property type="entry name" value="At3g28540-like_C"/>
</dbReference>
<dbReference type="Pfam" id="PF00004">
    <property type="entry name" value="AAA"/>
    <property type="match status" value="1"/>
</dbReference>
<dbReference type="InterPro" id="IPR003959">
    <property type="entry name" value="ATPase_AAA_core"/>
</dbReference>
<keyword evidence="3" id="KW-1133">Transmembrane helix</keyword>
<proteinExistence type="inferred from homology"/>
<dbReference type="STRING" id="4555.K4A6Z1"/>
<comment type="similarity">
    <text evidence="1">Belongs to the AAA ATPase family. BCS1 subfamily.</text>
</comment>
<feature type="domain" description="AAA+ ATPase" evidence="4">
    <location>
        <begin position="338"/>
        <end position="466"/>
    </location>
</feature>
<name>K4A6Z1_SETIT</name>
<dbReference type="EMBL" id="AGNK02005520">
    <property type="status" value="NOT_ANNOTATED_CDS"/>
    <property type="molecule type" value="Genomic_DNA"/>
</dbReference>
<keyword evidence="3" id="KW-0472">Membrane</keyword>
<dbReference type="Pfam" id="PF25568">
    <property type="entry name" value="AAA_lid_At3g28540"/>
    <property type="match status" value="1"/>
</dbReference>
<keyword evidence="6" id="KW-1185">Reference proteome</keyword>
<dbReference type="InterPro" id="IPR050747">
    <property type="entry name" value="Mitochondrial_chaperone_BCS1"/>
</dbReference>
<dbReference type="Proteomes" id="UP000004995">
    <property type="component" value="Unassembled WGS sequence"/>
</dbReference>
<feature type="transmembrane region" description="Helical" evidence="3">
    <location>
        <begin position="124"/>
        <end position="146"/>
    </location>
</feature>
<keyword evidence="3" id="KW-0812">Transmembrane</keyword>
<evidence type="ECO:0000313" key="5">
    <source>
        <dbReference type="EnsemblPlants" id="KQK88339"/>
    </source>
</evidence>
<protein>
    <recommendedName>
        <fullName evidence="4">AAA+ ATPase domain-containing protein</fullName>
    </recommendedName>
</protein>
<dbReference type="eggNOG" id="KOG0743">
    <property type="taxonomic scope" value="Eukaryota"/>
</dbReference>
<organism evidence="5 6">
    <name type="scientific">Setaria italica</name>
    <name type="common">Foxtail millet</name>
    <name type="synonym">Panicum italicum</name>
    <dbReference type="NCBI Taxonomy" id="4555"/>
    <lineage>
        <taxon>Eukaryota</taxon>
        <taxon>Viridiplantae</taxon>
        <taxon>Streptophyta</taxon>
        <taxon>Embryophyta</taxon>
        <taxon>Tracheophyta</taxon>
        <taxon>Spermatophyta</taxon>
        <taxon>Magnoliopsida</taxon>
        <taxon>Liliopsida</taxon>
        <taxon>Poales</taxon>
        <taxon>Poaceae</taxon>
        <taxon>PACMAD clade</taxon>
        <taxon>Panicoideae</taxon>
        <taxon>Panicodae</taxon>
        <taxon>Paniceae</taxon>
        <taxon>Cenchrinae</taxon>
        <taxon>Setaria</taxon>
    </lineage>
</organism>
<dbReference type="GO" id="GO:0005524">
    <property type="term" value="F:ATP binding"/>
    <property type="evidence" value="ECO:0007669"/>
    <property type="project" value="InterPro"/>
</dbReference>
<dbReference type="OMA" id="SAQKTHG"/>
<evidence type="ECO:0000256" key="3">
    <source>
        <dbReference type="SAM" id="Phobius"/>
    </source>
</evidence>
<evidence type="ECO:0000259" key="4">
    <source>
        <dbReference type="SMART" id="SM00382"/>
    </source>
</evidence>